<feature type="chain" id="PRO_5046518681" evidence="1">
    <location>
        <begin position="22"/>
        <end position="211"/>
    </location>
</feature>
<sequence>MKLTTSLVLAGLLTVNGFAYAGTPSSNIPSTTSTNISSDLFADGDFNVSKSYEGNKTFTDNYTFNLNSQRLQEFNSLSASLNYTNSKSVGCALLIFCGVSNTGFSNLNVTLTAPSGSTTSGTTTTGSTNSSVFVIPILVWSATTSTQNTVSTDWISLLSTGNYTLSVSGTTLKNGGGYSLGVTAVPEPQTAALAALGLGLMGFIARRKRFE</sequence>
<organism evidence="3 4">
    <name type="scientific">Methylophilus glucosoxydans</name>
    <dbReference type="NCBI Taxonomy" id="752553"/>
    <lineage>
        <taxon>Bacteria</taxon>
        <taxon>Pseudomonadati</taxon>
        <taxon>Pseudomonadota</taxon>
        <taxon>Betaproteobacteria</taxon>
        <taxon>Nitrosomonadales</taxon>
        <taxon>Methylophilaceae</taxon>
        <taxon>Methylophilus</taxon>
    </lineage>
</organism>
<keyword evidence="4" id="KW-1185">Reference proteome</keyword>
<dbReference type="RefSeq" id="WP_379076388.1">
    <property type="nucleotide sequence ID" value="NZ_JBHTJW010000002.1"/>
</dbReference>
<dbReference type="EMBL" id="JBHTJW010000002">
    <property type="protein sequence ID" value="MFD0930233.1"/>
    <property type="molecule type" value="Genomic_DNA"/>
</dbReference>
<keyword evidence="1" id="KW-0732">Signal</keyword>
<reference evidence="4" key="1">
    <citation type="journal article" date="2019" name="Int. J. Syst. Evol. Microbiol.">
        <title>The Global Catalogue of Microorganisms (GCM) 10K type strain sequencing project: providing services to taxonomists for standard genome sequencing and annotation.</title>
        <authorList>
            <consortium name="The Broad Institute Genomics Platform"/>
            <consortium name="The Broad Institute Genome Sequencing Center for Infectious Disease"/>
            <person name="Wu L."/>
            <person name="Ma J."/>
        </authorList>
    </citation>
    <scope>NUCLEOTIDE SEQUENCE [LARGE SCALE GENOMIC DNA]</scope>
    <source>
        <strain evidence="4">CCUG 59685</strain>
    </source>
</reference>
<evidence type="ECO:0000313" key="4">
    <source>
        <dbReference type="Proteomes" id="UP001597106"/>
    </source>
</evidence>
<evidence type="ECO:0000259" key="2">
    <source>
        <dbReference type="Pfam" id="PF07589"/>
    </source>
</evidence>
<comment type="caution">
    <text evidence="3">The sequence shown here is derived from an EMBL/GenBank/DDBJ whole genome shotgun (WGS) entry which is preliminary data.</text>
</comment>
<feature type="signal peptide" evidence="1">
    <location>
        <begin position="1"/>
        <end position="21"/>
    </location>
</feature>
<name>A0ABW3GKN3_9PROT</name>
<feature type="domain" description="Ice-binding protein C-terminal" evidence="2">
    <location>
        <begin position="184"/>
        <end position="208"/>
    </location>
</feature>
<evidence type="ECO:0000313" key="3">
    <source>
        <dbReference type="EMBL" id="MFD0930233.1"/>
    </source>
</evidence>
<protein>
    <submittedName>
        <fullName evidence="3">FxDxF family PEP-CTERM protein</fullName>
    </submittedName>
</protein>
<evidence type="ECO:0000256" key="1">
    <source>
        <dbReference type="SAM" id="SignalP"/>
    </source>
</evidence>
<dbReference type="NCBIfam" id="NF038126">
    <property type="entry name" value="PEP_CTERM_FxDxF"/>
    <property type="match status" value="1"/>
</dbReference>
<dbReference type="Proteomes" id="UP001597106">
    <property type="component" value="Unassembled WGS sequence"/>
</dbReference>
<dbReference type="InterPro" id="IPR013424">
    <property type="entry name" value="Ice-binding_C"/>
</dbReference>
<dbReference type="Pfam" id="PF07589">
    <property type="entry name" value="PEP-CTERM"/>
    <property type="match status" value="1"/>
</dbReference>
<accession>A0ABW3GKN3</accession>
<proteinExistence type="predicted"/>
<gene>
    <name evidence="3" type="ORF">ACFQ1T_10650</name>
</gene>